<dbReference type="InterPro" id="IPR052073">
    <property type="entry name" value="Amide_Lactam_Regulators"/>
</dbReference>
<dbReference type="EMBL" id="LHPN01000016">
    <property type="protein sequence ID" value="OAL69117.1"/>
    <property type="molecule type" value="Genomic_DNA"/>
</dbReference>
<sequence length="837" mass="91931">MGDNEPSHTPATSSAMPGESPPRLRAASACVACNKKKADGAGTIARFAVYTRTAASSAQTAPGTTGLARTHRLPASLFLPPRSPLRISLVARSASVCARFYWADLVAFLLSLSLSFRPRERKRKRRKVASDTKEEPETTPTGTEHLSAAPLLPPSRSQQWEAGYPGWEPRRAILADGQPSGTSESSGGPGSTAPNNNHNNNNNITAAASNSNNNSHNNAPATPSATTTTTTTTTTTVQDADGNTLYSQNASSSVALRSQQHQQQQMEPGLHEPASGGSTTFLGRSEYIRGEVPINEDRAKAYPAVATESLMEEDIQILQLQHAFDLPPRAVRDGLIDTFMKRCAPWMPIVERSWLMERRDSQPSILLLQAVFLAASRVSSAPAVTAYASSNEFYRRAKALFWSGYEKNTITVITAVCILHWYNPEGPEHVSINTSGFWSRIGVGLAYQIGLHKEPPPGREAPLRRRLWWTLYARDCLISASHGRPRAINTEDNDVRPLTPEDFYGCGADDALFLAHVEVSSLLGDVTQACCRRTLTRPKRTNIENAIYRWSRELPEQLRLFQRVLPPEGSTASKLVLMPYHFEARQLHVTYFVVLAILYRASSPGTIPSAAAILASSFVAGIFEDFLARDEIRFLGPIFTFYLLASGVGLASCYSYPHLWERAQQDLRIICSSLRELSKRWPSAIGSLKALQSMIDETAKAARPSERPQPTPLTSDQQATFCGFGTDLCRLGDVMLAHYPHDIVDSGRQEDDQYARTVSDMMTAGILAELKTPMDSASAPVDEYLPLASVIDHNTQLAFGVEEPTSIIPDEVLYGQYEGIGNWLLRGWDCTAEAPWH</sequence>
<evidence type="ECO:0000313" key="8">
    <source>
        <dbReference type="EMBL" id="OAL69117.1"/>
    </source>
</evidence>
<name>A0A178FCI1_TRIVO</name>
<evidence type="ECO:0000256" key="2">
    <source>
        <dbReference type="ARBA" id="ARBA00023015"/>
    </source>
</evidence>
<dbReference type="GO" id="GO:0006351">
    <property type="term" value="P:DNA-templated transcription"/>
    <property type="evidence" value="ECO:0007669"/>
    <property type="project" value="InterPro"/>
</dbReference>
<dbReference type="Pfam" id="PF04082">
    <property type="entry name" value="Fungal_trans"/>
    <property type="match status" value="1"/>
</dbReference>
<reference evidence="8 9" key="1">
    <citation type="submission" date="2016-05" db="EMBL/GenBank/DDBJ databases">
        <title>Genome sequencing of Trichophyton violaceum CMCC(F)T3l isolated from hair.</title>
        <authorList>
            <person name="Zhan P."/>
            <person name="Tao Y."/>
            <person name="Liu W."/>
        </authorList>
    </citation>
    <scope>NUCLEOTIDE SEQUENCE [LARGE SCALE GENOMIC DNA]</scope>
    <source>
        <strain evidence="9">CMCC(F)T3l</strain>
    </source>
</reference>
<accession>A0A178FCI1</accession>
<proteinExistence type="predicted"/>
<keyword evidence="5" id="KW-0539">Nucleus</keyword>
<gene>
    <name evidence="8" type="ORF">A7D00_6876</name>
</gene>
<dbReference type="GO" id="GO:0003677">
    <property type="term" value="F:DNA binding"/>
    <property type="evidence" value="ECO:0007669"/>
    <property type="project" value="UniProtKB-KW"/>
</dbReference>
<evidence type="ECO:0000256" key="6">
    <source>
        <dbReference type="SAM" id="MobiDB-lite"/>
    </source>
</evidence>
<dbReference type="SMART" id="SM00906">
    <property type="entry name" value="Fungal_trans"/>
    <property type="match status" value="1"/>
</dbReference>
<evidence type="ECO:0000313" key="9">
    <source>
        <dbReference type="Proteomes" id="UP000243519"/>
    </source>
</evidence>
<evidence type="ECO:0000259" key="7">
    <source>
        <dbReference type="SMART" id="SM00906"/>
    </source>
</evidence>
<dbReference type="GO" id="GO:0008270">
    <property type="term" value="F:zinc ion binding"/>
    <property type="evidence" value="ECO:0007669"/>
    <property type="project" value="InterPro"/>
</dbReference>
<keyword evidence="4" id="KW-0804">Transcription</keyword>
<evidence type="ECO:0000256" key="1">
    <source>
        <dbReference type="ARBA" id="ARBA00022833"/>
    </source>
</evidence>
<evidence type="ECO:0000256" key="5">
    <source>
        <dbReference type="ARBA" id="ARBA00023242"/>
    </source>
</evidence>
<comment type="caution">
    <text evidence="8">The sequence shown here is derived from an EMBL/GenBank/DDBJ whole genome shotgun (WGS) entry which is preliminary data.</text>
</comment>
<feature type="compositionally biased region" description="Polar residues" evidence="6">
    <location>
        <begin position="244"/>
        <end position="266"/>
    </location>
</feature>
<feature type="region of interest" description="Disordered" evidence="6">
    <location>
        <begin position="1"/>
        <end position="22"/>
    </location>
</feature>
<organism evidence="8 9">
    <name type="scientific">Trichophyton violaceum</name>
    <dbReference type="NCBI Taxonomy" id="34388"/>
    <lineage>
        <taxon>Eukaryota</taxon>
        <taxon>Fungi</taxon>
        <taxon>Dikarya</taxon>
        <taxon>Ascomycota</taxon>
        <taxon>Pezizomycotina</taxon>
        <taxon>Eurotiomycetes</taxon>
        <taxon>Eurotiomycetidae</taxon>
        <taxon>Onygenales</taxon>
        <taxon>Arthrodermataceae</taxon>
        <taxon>Trichophyton</taxon>
    </lineage>
</organism>
<feature type="compositionally biased region" description="Low complexity" evidence="6">
    <location>
        <begin position="177"/>
        <end position="236"/>
    </location>
</feature>
<dbReference type="PANTHER" id="PTHR47171">
    <property type="entry name" value="FARA-RELATED"/>
    <property type="match status" value="1"/>
</dbReference>
<keyword evidence="3" id="KW-0238">DNA-binding</keyword>
<protein>
    <recommendedName>
        <fullName evidence="7">Xylanolytic transcriptional activator regulatory domain-containing protein</fullName>
    </recommendedName>
</protein>
<keyword evidence="9" id="KW-1185">Reference proteome</keyword>
<evidence type="ECO:0000256" key="4">
    <source>
        <dbReference type="ARBA" id="ARBA00023163"/>
    </source>
</evidence>
<evidence type="ECO:0000256" key="3">
    <source>
        <dbReference type="ARBA" id="ARBA00023125"/>
    </source>
</evidence>
<dbReference type="PANTHER" id="PTHR47171:SF2">
    <property type="entry name" value="TRANSCRIPTION FACTOR, PUTATIVE-RELATED"/>
    <property type="match status" value="1"/>
</dbReference>
<feature type="domain" description="Xylanolytic transcriptional activator regulatory" evidence="7">
    <location>
        <begin position="435"/>
        <end position="503"/>
    </location>
</feature>
<keyword evidence="2" id="KW-0805">Transcription regulation</keyword>
<feature type="region of interest" description="Disordered" evidence="6">
    <location>
        <begin position="120"/>
        <end position="281"/>
    </location>
</feature>
<keyword evidence="1" id="KW-0862">Zinc</keyword>
<dbReference type="Proteomes" id="UP000243519">
    <property type="component" value="Unassembled WGS sequence"/>
</dbReference>
<dbReference type="AlphaFoldDB" id="A0A178FCI1"/>
<dbReference type="InterPro" id="IPR007219">
    <property type="entry name" value="XnlR_reg_dom"/>
</dbReference>
<dbReference type="CDD" id="cd12148">
    <property type="entry name" value="fungal_TF_MHR"/>
    <property type="match status" value="1"/>
</dbReference>
<dbReference type="OrthoDB" id="10251155at2759"/>